<protein>
    <submittedName>
        <fullName evidence="10">Putative HMP/thiamine import ATP-binding protein YkoD</fullName>
        <ecNumber evidence="10">3.6.3.-</ecNumber>
    </submittedName>
</protein>
<comment type="caution">
    <text evidence="10">The sequence shown here is derived from an EMBL/GenBank/DDBJ whole genome shotgun (WGS) entry which is preliminary data.</text>
</comment>
<dbReference type="Gene3D" id="3.40.50.300">
    <property type="entry name" value="P-loop containing nucleotide triphosphate hydrolases"/>
    <property type="match status" value="2"/>
</dbReference>
<dbReference type="SUPFAM" id="SSF52540">
    <property type="entry name" value="P-loop containing nucleoside triphosphate hydrolases"/>
    <property type="match status" value="2"/>
</dbReference>
<dbReference type="PATRIC" id="fig|1544413.3.peg.1254"/>
<dbReference type="GO" id="GO:0043190">
    <property type="term" value="C:ATP-binding cassette (ABC) transporter complex"/>
    <property type="evidence" value="ECO:0007669"/>
    <property type="project" value="TreeGrafter"/>
</dbReference>
<dbReference type="SMART" id="SM00382">
    <property type="entry name" value="AAA"/>
    <property type="match status" value="2"/>
</dbReference>
<comment type="similarity">
    <text evidence="2">Belongs to the ABC transporter superfamily.</text>
</comment>
<evidence type="ECO:0000256" key="8">
    <source>
        <dbReference type="ARBA" id="ARBA00023136"/>
    </source>
</evidence>
<dbReference type="InterPro" id="IPR003439">
    <property type="entry name" value="ABC_transporter-like_ATP-bd"/>
</dbReference>
<keyword evidence="6 10" id="KW-0067">ATP-binding</keyword>
<dbReference type="STRING" id="1544413.Clow_01245"/>
<evidence type="ECO:0000256" key="4">
    <source>
        <dbReference type="ARBA" id="ARBA00022475"/>
    </source>
</evidence>
<proteinExistence type="inferred from homology"/>
<feature type="domain" description="ABC transporter" evidence="9">
    <location>
        <begin position="1"/>
        <end position="201"/>
    </location>
</feature>
<dbReference type="GO" id="GO:0016887">
    <property type="term" value="F:ATP hydrolysis activity"/>
    <property type="evidence" value="ECO:0007669"/>
    <property type="project" value="InterPro"/>
</dbReference>
<dbReference type="AlphaFoldDB" id="A0A0Q0YVI1"/>
<keyword evidence="5" id="KW-0547">Nucleotide-binding</keyword>
<dbReference type="RefSeq" id="WP_055177761.1">
    <property type="nucleotide sequence ID" value="NZ_JAUSQY010000001.1"/>
</dbReference>
<evidence type="ECO:0000256" key="7">
    <source>
        <dbReference type="ARBA" id="ARBA00022967"/>
    </source>
</evidence>
<name>A0A0Q0YVI1_9CORY</name>
<comment type="subcellular location">
    <subcellularLocation>
        <location evidence="1">Cell membrane</location>
        <topology evidence="1">Peripheral membrane protein</topology>
    </subcellularLocation>
</comment>
<dbReference type="InterPro" id="IPR050095">
    <property type="entry name" value="ECF_ABC_transporter_ATP-bd"/>
</dbReference>
<dbReference type="PANTHER" id="PTHR43553">
    <property type="entry name" value="HEAVY METAL TRANSPORTER"/>
    <property type="match status" value="1"/>
</dbReference>
<gene>
    <name evidence="10" type="primary">ykoD_2</name>
    <name evidence="10" type="ORF">Clow_01245</name>
</gene>
<evidence type="ECO:0000259" key="9">
    <source>
        <dbReference type="PROSITE" id="PS50893"/>
    </source>
</evidence>
<evidence type="ECO:0000313" key="11">
    <source>
        <dbReference type="Proteomes" id="UP000050488"/>
    </source>
</evidence>
<keyword evidence="4" id="KW-1003">Cell membrane</keyword>
<evidence type="ECO:0000256" key="6">
    <source>
        <dbReference type="ARBA" id="ARBA00022840"/>
    </source>
</evidence>
<dbReference type="PANTHER" id="PTHR43553:SF27">
    <property type="entry name" value="ENERGY-COUPLING FACTOR TRANSPORTER ATP-BINDING PROTEIN ECFA2"/>
    <property type="match status" value="1"/>
</dbReference>
<dbReference type="Pfam" id="PF00005">
    <property type="entry name" value="ABC_tran"/>
    <property type="match status" value="1"/>
</dbReference>
<dbReference type="EC" id="3.6.3.-" evidence="10"/>
<evidence type="ECO:0000256" key="2">
    <source>
        <dbReference type="ARBA" id="ARBA00005417"/>
    </source>
</evidence>
<keyword evidence="3" id="KW-0813">Transport</keyword>
<evidence type="ECO:0000256" key="5">
    <source>
        <dbReference type="ARBA" id="ARBA00022741"/>
    </source>
</evidence>
<keyword evidence="8" id="KW-0472">Membrane</keyword>
<evidence type="ECO:0000313" key="10">
    <source>
        <dbReference type="EMBL" id="KQB86326.1"/>
    </source>
</evidence>
<dbReference type="PROSITE" id="PS50893">
    <property type="entry name" value="ABC_TRANSPORTER_2"/>
    <property type="match status" value="1"/>
</dbReference>
<dbReference type="EMBL" id="LKEV01000003">
    <property type="protein sequence ID" value="KQB86326.1"/>
    <property type="molecule type" value="Genomic_DNA"/>
</dbReference>
<keyword evidence="11" id="KW-1185">Reference proteome</keyword>
<sequence>MNTQEIAAELLGEYLRPGEIVQVVGDSGSGRSTIGRRVARAHDGAMMVTQDAEGALSGLRDTVCEEVAFGLEQRGVPPQAMRERVAQILGQLRLEALAEAAPGELSGGQTRRLAIASVAVLAPDILILDSPCAGLDADSAGAVISLCAHVARRGGSVLVVGYAPVPGLSGTVLWWDGERLNKEAPQRHHDLPAPVFPRTESTIFSGVTATRGKDFHCGPETITVRCGGVTWLRGPNGTGKTSLLRALAGLDGAAAPEHPVALALQRSEDQVIDSRTAAMAGGEQVCRKWGLDPEAHPLDLCASDLRCAQVLGAGELHRRVLALDEPEVGCDFLGRQRLHQIVASYLAAGTGVVMTCHEQTFMAEVSRYARVDIHDLGTANS</sequence>
<dbReference type="InterPro" id="IPR003593">
    <property type="entry name" value="AAA+_ATPase"/>
</dbReference>
<keyword evidence="7" id="KW-1278">Translocase</keyword>
<keyword evidence="10" id="KW-0378">Hydrolase</keyword>
<reference evidence="10 11" key="1">
    <citation type="submission" date="2015-10" db="EMBL/GenBank/DDBJ databases">
        <title>Corynebacteirum lowii and Corynebacterium oculi species nova, derived from human clinical disease and and emended description of Corynebacterium mastiditis.</title>
        <authorList>
            <person name="Bernard K."/>
            <person name="Pacheco A.L."/>
            <person name="Mcdougall C."/>
            <person name="Burtx T."/>
            <person name="Weibe D."/>
            <person name="Tyler S."/>
            <person name="Olson A.B."/>
            <person name="Cnockaert M."/>
            <person name="Eguchi H."/>
            <person name="Kuwahara T."/>
            <person name="Nakayama-Imaohji H."/>
            <person name="Boudewijins M."/>
            <person name="Van Hoecke F."/>
            <person name="Bernier A.-M."/>
            <person name="Vandamme P."/>
        </authorList>
    </citation>
    <scope>NUCLEOTIDE SEQUENCE [LARGE SCALE GENOMIC DNA]</scope>
    <source>
        <strain evidence="10 11">NML 130206</strain>
    </source>
</reference>
<organism evidence="10 11">
    <name type="scientific">Corynebacterium lowii</name>
    <dbReference type="NCBI Taxonomy" id="1544413"/>
    <lineage>
        <taxon>Bacteria</taxon>
        <taxon>Bacillati</taxon>
        <taxon>Actinomycetota</taxon>
        <taxon>Actinomycetes</taxon>
        <taxon>Mycobacteriales</taxon>
        <taxon>Corynebacteriaceae</taxon>
        <taxon>Corynebacterium</taxon>
    </lineage>
</organism>
<accession>A0A0Q0YVI1</accession>
<evidence type="ECO:0000256" key="3">
    <source>
        <dbReference type="ARBA" id="ARBA00022448"/>
    </source>
</evidence>
<dbReference type="Proteomes" id="UP000050488">
    <property type="component" value="Unassembled WGS sequence"/>
</dbReference>
<dbReference type="GO" id="GO:0042626">
    <property type="term" value="F:ATPase-coupled transmembrane transporter activity"/>
    <property type="evidence" value="ECO:0007669"/>
    <property type="project" value="TreeGrafter"/>
</dbReference>
<dbReference type="GO" id="GO:0005524">
    <property type="term" value="F:ATP binding"/>
    <property type="evidence" value="ECO:0007669"/>
    <property type="project" value="UniProtKB-KW"/>
</dbReference>
<evidence type="ECO:0000256" key="1">
    <source>
        <dbReference type="ARBA" id="ARBA00004202"/>
    </source>
</evidence>
<dbReference type="InterPro" id="IPR027417">
    <property type="entry name" value="P-loop_NTPase"/>
</dbReference>